<protein>
    <recommendedName>
        <fullName evidence="7">DUF2179 domain-containing protein</fullName>
    </recommendedName>
</protein>
<evidence type="ECO:0000256" key="3">
    <source>
        <dbReference type="ARBA" id="ARBA00022692"/>
    </source>
</evidence>
<dbReference type="Gene3D" id="3.30.70.120">
    <property type="match status" value="1"/>
</dbReference>
<evidence type="ECO:0000256" key="6">
    <source>
        <dbReference type="SAM" id="Phobius"/>
    </source>
</evidence>
<feature type="transmembrane region" description="Helical" evidence="6">
    <location>
        <begin position="116"/>
        <end position="133"/>
    </location>
</feature>
<dbReference type="CDD" id="cd16380">
    <property type="entry name" value="YitT_C"/>
    <property type="match status" value="1"/>
</dbReference>
<feature type="transmembrane region" description="Helical" evidence="6">
    <location>
        <begin position="183"/>
        <end position="200"/>
    </location>
</feature>
<keyword evidence="5 6" id="KW-0472">Membrane</keyword>
<gene>
    <name evidence="8" type="ORF">METZ01_LOCUS88511</name>
</gene>
<dbReference type="InterPro" id="IPR015867">
    <property type="entry name" value="N-reg_PII/ATP_PRibTrfase_C"/>
</dbReference>
<feature type="transmembrane region" description="Helical" evidence="6">
    <location>
        <begin position="145"/>
        <end position="163"/>
    </location>
</feature>
<feature type="domain" description="DUF2179" evidence="7">
    <location>
        <begin position="259"/>
        <end position="313"/>
    </location>
</feature>
<name>A0A381V7I8_9ZZZZ</name>
<feature type="transmembrane region" description="Helical" evidence="6">
    <location>
        <begin position="44"/>
        <end position="62"/>
    </location>
</feature>
<keyword evidence="3 6" id="KW-0812">Transmembrane</keyword>
<dbReference type="PANTHER" id="PTHR33545">
    <property type="entry name" value="UPF0750 MEMBRANE PROTEIN YITT-RELATED"/>
    <property type="match status" value="1"/>
</dbReference>
<dbReference type="AlphaFoldDB" id="A0A381V7I8"/>
<feature type="transmembrane region" description="Helical" evidence="6">
    <location>
        <begin position="206"/>
        <end position="225"/>
    </location>
</feature>
<dbReference type="PIRSF" id="PIRSF006483">
    <property type="entry name" value="Membrane_protein_YitT"/>
    <property type="match status" value="1"/>
</dbReference>
<dbReference type="InterPro" id="IPR019264">
    <property type="entry name" value="DUF2179"/>
</dbReference>
<evidence type="ECO:0000256" key="4">
    <source>
        <dbReference type="ARBA" id="ARBA00022989"/>
    </source>
</evidence>
<dbReference type="PANTHER" id="PTHR33545:SF5">
    <property type="entry name" value="UPF0750 MEMBRANE PROTEIN YITT"/>
    <property type="match status" value="1"/>
</dbReference>
<dbReference type="Pfam" id="PF02588">
    <property type="entry name" value="YitT_membrane"/>
    <property type="match status" value="1"/>
</dbReference>
<evidence type="ECO:0000313" key="8">
    <source>
        <dbReference type="EMBL" id="SVA35657.1"/>
    </source>
</evidence>
<proteinExistence type="predicted"/>
<evidence type="ECO:0000256" key="2">
    <source>
        <dbReference type="ARBA" id="ARBA00022475"/>
    </source>
</evidence>
<comment type="subcellular location">
    <subcellularLocation>
        <location evidence="1">Cell membrane</location>
        <topology evidence="1">Multi-pass membrane protein</topology>
    </subcellularLocation>
</comment>
<sequence length="331" mass="37380">MVARAVIPFFLSLFCKYNKTTLNQMNYLKEDFQEFTNALRTLKFWYMLLTLTLGCFIFSFVVNGILLPYNFFAGGLAGLTLLFYDSIKEYISFSLLYALLNIPIFIIGFREFSLKFIITSLIGMGIFSLSLQLTHGVEISINDPMLAAIFGGVLAGFGTGFYLRLGGSVGGLDIVGTVIKKRFAIPIGTVFNLVNIVVIFSNAYLYHLETALFTGVFMYVFSWSMQKGQVGLSQRKSIFIISSKPDEEVAEKVLKKLDRGFTYFHASGGFAGEEKQVIYTVINMLELGRLKEYLFDTDPEAFISVQDTGDVIGKRFLTWEDEGFRKRKKDN</sequence>
<feature type="transmembrane region" description="Helical" evidence="6">
    <location>
        <begin position="90"/>
        <end position="109"/>
    </location>
</feature>
<dbReference type="InterPro" id="IPR051461">
    <property type="entry name" value="UPF0750_membrane"/>
</dbReference>
<organism evidence="8">
    <name type="scientific">marine metagenome</name>
    <dbReference type="NCBI Taxonomy" id="408172"/>
    <lineage>
        <taxon>unclassified sequences</taxon>
        <taxon>metagenomes</taxon>
        <taxon>ecological metagenomes</taxon>
    </lineage>
</organism>
<evidence type="ECO:0000256" key="1">
    <source>
        <dbReference type="ARBA" id="ARBA00004651"/>
    </source>
</evidence>
<evidence type="ECO:0000256" key="5">
    <source>
        <dbReference type="ARBA" id="ARBA00023136"/>
    </source>
</evidence>
<dbReference type="EMBL" id="UINC01007917">
    <property type="protein sequence ID" value="SVA35657.1"/>
    <property type="molecule type" value="Genomic_DNA"/>
</dbReference>
<reference evidence="8" key="1">
    <citation type="submission" date="2018-05" db="EMBL/GenBank/DDBJ databases">
        <authorList>
            <person name="Lanie J.A."/>
            <person name="Ng W.-L."/>
            <person name="Kazmierczak K.M."/>
            <person name="Andrzejewski T.M."/>
            <person name="Davidsen T.M."/>
            <person name="Wayne K.J."/>
            <person name="Tettelin H."/>
            <person name="Glass J.I."/>
            <person name="Rusch D."/>
            <person name="Podicherti R."/>
            <person name="Tsui H.-C.T."/>
            <person name="Winkler M.E."/>
        </authorList>
    </citation>
    <scope>NUCLEOTIDE SEQUENCE</scope>
</reference>
<accession>A0A381V7I8</accession>
<dbReference type="InterPro" id="IPR003740">
    <property type="entry name" value="YitT"/>
</dbReference>
<dbReference type="GO" id="GO:0005886">
    <property type="term" value="C:plasma membrane"/>
    <property type="evidence" value="ECO:0007669"/>
    <property type="project" value="UniProtKB-SubCell"/>
</dbReference>
<dbReference type="Pfam" id="PF10035">
    <property type="entry name" value="DUF2179"/>
    <property type="match status" value="1"/>
</dbReference>
<keyword evidence="2" id="KW-1003">Cell membrane</keyword>
<keyword evidence="4 6" id="KW-1133">Transmembrane helix</keyword>
<evidence type="ECO:0000259" key="7">
    <source>
        <dbReference type="Pfam" id="PF10035"/>
    </source>
</evidence>